<dbReference type="Proteomes" id="UP000481033">
    <property type="component" value="Unassembled WGS sequence"/>
</dbReference>
<dbReference type="Pfam" id="PF04784">
    <property type="entry name" value="DUF547"/>
    <property type="match status" value="1"/>
</dbReference>
<accession>A0A6M0RI05</accession>
<feature type="signal peptide" evidence="1">
    <location>
        <begin position="1"/>
        <end position="23"/>
    </location>
</feature>
<gene>
    <name evidence="3" type="ORF">DXZ20_08860</name>
</gene>
<sequence length="281" mass="31369">MKRKHLSALFLTCSIGLVGCSTSAVTTTADPSSAQVEIASAQGVDYTLYDDVLSTYVDDSGWVNYADLQQSRQALDTFNNGLATVDDATLSSWSEEEQIAFWINAYNSLTLKSIVDQTPLKPSIKDITGVWRLRKHPINEKEKTLNNIEHDVLRVDFDEPRLHAAIVCAAISCPPLRNEAFTGENLDAQLDEQVEQWLARPDGLKIDKAAGEVKVSKIFSWFGGDWIPSYGVDSGFTGSKEERAVLNFISQYVSDEDRAYLEAGDYQVSYFDYDWTLNNQP</sequence>
<evidence type="ECO:0000313" key="3">
    <source>
        <dbReference type="EMBL" id="NEZ55779.1"/>
    </source>
</evidence>
<protein>
    <submittedName>
        <fullName evidence="3">DUF547 domain-containing protein</fullName>
    </submittedName>
</protein>
<evidence type="ECO:0000313" key="4">
    <source>
        <dbReference type="Proteomes" id="UP000481033"/>
    </source>
</evidence>
<feature type="chain" id="PRO_5027013862" evidence="1">
    <location>
        <begin position="24"/>
        <end position="281"/>
    </location>
</feature>
<proteinExistence type="predicted"/>
<keyword evidence="4" id="KW-1185">Reference proteome</keyword>
<keyword evidence="1" id="KW-0732">Signal</keyword>
<comment type="caution">
    <text evidence="3">The sequence shown here is derived from an EMBL/GenBank/DDBJ whole genome shotgun (WGS) entry which is preliminary data.</text>
</comment>
<organism evidence="3 4">
    <name type="scientific">Adonisia turfae CCMR0081</name>
    <dbReference type="NCBI Taxonomy" id="2292702"/>
    <lineage>
        <taxon>Bacteria</taxon>
        <taxon>Bacillati</taxon>
        <taxon>Cyanobacteriota</taxon>
        <taxon>Adonisia</taxon>
        <taxon>Adonisia turfae</taxon>
    </lineage>
</organism>
<dbReference type="PANTHER" id="PTHR46361">
    <property type="entry name" value="ELECTRON CARRIER/ PROTEIN DISULFIDE OXIDOREDUCTASE"/>
    <property type="match status" value="1"/>
</dbReference>
<dbReference type="PROSITE" id="PS51257">
    <property type="entry name" value="PROKAR_LIPOPROTEIN"/>
    <property type="match status" value="1"/>
</dbReference>
<reference evidence="3 4" key="1">
    <citation type="journal article" date="2020" name="Microb. Ecol.">
        <title>Ecogenomics of the Marine Benthic Filamentous Cyanobacterium Adonisia.</title>
        <authorList>
            <person name="Walter J.M."/>
            <person name="Coutinho F.H."/>
            <person name="Leomil L."/>
            <person name="Hargreaves P.I."/>
            <person name="Campeao M.E."/>
            <person name="Vieira V.V."/>
            <person name="Silva B.S."/>
            <person name="Fistarol G.O."/>
            <person name="Salomon P.S."/>
            <person name="Sawabe T."/>
            <person name="Mino S."/>
            <person name="Hosokawa M."/>
            <person name="Miyashita H."/>
            <person name="Maruyama F."/>
            <person name="van Verk M.C."/>
            <person name="Dutilh B.E."/>
            <person name="Thompson C.C."/>
            <person name="Thompson F.L."/>
        </authorList>
    </citation>
    <scope>NUCLEOTIDE SEQUENCE [LARGE SCALE GENOMIC DNA]</scope>
    <source>
        <strain evidence="3 4">CCMR0081</strain>
    </source>
</reference>
<feature type="domain" description="DUF547" evidence="2">
    <location>
        <begin position="90"/>
        <end position="198"/>
    </location>
</feature>
<name>A0A6M0RI05_9CYAN</name>
<dbReference type="PANTHER" id="PTHR46361:SF3">
    <property type="entry name" value="ELECTRON CARRIER_ PROTEIN DISULFIDE OXIDOREDUCTASE"/>
    <property type="match status" value="1"/>
</dbReference>
<evidence type="ECO:0000256" key="1">
    <source>
        <dbReference type="SAM" id="SignalP"/>
    </source>
</evidence>
<dbReference type="RefSeq" id="WP_163697675.1">
    <property type="nucleotide sequence ID" value="NZ_QXHD01000004.1"/>
</dbReference>
<evidence type="ECO:0000259" key="2">
    <source>
        <dbReference type="Pfam" id="PF04784"/>
    </source>
</evidence>
<dbReference type="AlphaFoldDB" id="A0A6M0RI05"/>
<dbReference type="EMBL" id="QXHD01000004">
    <property type="protein sequence ID" value="NEZ55779.1"/>
    <property type="molecule type" value="Genomic_DNA"/>
</dbReference>
<dbReference type="InterPro" id="IPR006869">
    <property type="entry name" value="DUF547"/>
</dbReference>